<dbReference type="InterPro" id="IPR023214">
    <property type="entry name" value="HAD_sf"/>
</dbReference>
<dbReference type="Pfam" id="PF00702">
    <property type="entry name" value="Hydrolase"/>
    <property type="match status" value="1"/>
</dbReference>
<keyword evidence="7" id="KW-1185">Reference proteome</keyword>
<dbReference type="SFLD" id="SFLDS00003">
    <property type="entry name" value="Haloacid_Dehalogenase"/>
    <property type="match status" value="1"/>
</dbReference>
<keyword evidence="4" id="KW-0460">Magnesium</keyword>
<dbReference type="PRINTS" id="PR00413">
    <property type="entry name" value="HADHALOGNASE"/>
</dbReference>
<organism evidence="6 7">
    <name type="scientific">Mucilaginibacter terrenus</name>
    <dbReference type="NCBI Taxonomy" id="2482727"/>
    <lineage>
        <taxon>Bacteria</taxon>
        <taxon>Pseudomonadati</taxon>
        <taxon>Bacteroidota</taxon>
        <taxon>Sphingobacteriia</taxon>
        <taxon>Sphingobacteriales</taxon>
        <taxon>Sphingobacteriaceae</taxon>
        <taxon>Mucilaginibacter</taxon>
    </lineage>
</organism>
<dbReference type="EMBL" id="QWDE01000001">
    <property type="protein sequence ID" value="RFZ85377.1"/>
    <property type="molecule type" value="Genomic_DNA"/>
</dbReference>
<evidence type="ECO:0000256" key="1">
    <source>
        <dbReference type="ARBA" id="ARBA00001946"/>
    </source>
</evidence>
<dbReference type="InterPro" id="IPR036412">
    <property type="entry name" value="HAD-like_sf"/>
</dbReference>
<dbReference type="SFLD" id="SFLDG01129">
    <property type="entry name" value="C1.5:_HAD__Beta-PGM__Phosphata"/>
    <property type="match status" value="1"/>
</dbReference>
<gene>
    <name evidence="6" type="ORF">DYU05_07210</name>
</gene>
<dbReference type="NCBIfam" id="TIGR01509">
    <property type="entry name" value="HAD-SF-IA-v3"/>
    <property type="match status" value="1"/>
</dbReference>
<evidence type="ECO:0000256" key="2">
    <source>
        <dbReference type="ARBA" id="ARBA00006171"/>
    </source>
</evidence>
<dbReference type="GO" id="GO:0046872">
    <property type="term" value="F:metal ion binding"/>
    <property type="evidence" value="ECO:0007669"/>
    <property type="project" value="UniProtKB-KW"/>
</dbReference>
<accession>A0A3E2NWN6</accession>
<dbReference type="OrthoDB" id="9797743at2"/>
<dbReference type="AlphaFoldDB" id="A0A3E2NWN6"/>
<evidence type="ECO:0000256" key="5">
    <source>
        <dbReference type="ARBA" id="ARBA00023277"/>
    </source>
</evidence>
<dbReference type="SUPFAM" id="SSF56784">
    <property type="entry name" value="HAD-like"/>
    <property type="match status" value="1"/>
</dbReference>
<comment type="caution">
    <text evidence="6">The sequence shown here is derived from an EMBL/GenBank/DDBJ whole genome shotgun (WGS) entry which is preliminary data.</text>
</comment>
<dbReference type="InterPro" id="IPR006439">
    <property type="entry name" value="HAD-SF_hydro_IA"/>
</dbReference>
<sequence length="218" mass="24507">MKAFIFDLNGTMVNDMPYHAKAWTRLLNEELHAGFSEDQIKANIYGKNPEVLARLFGEGKFSHDEAEKYSNDKEEQYRLEYKGHMELLPGLKEFLEDAYQAGIPMAIGSAAITANIDFVLDNLNIRHYFKAIVSADDVTHSKPDPETFIKPAKMMGVAPEDCVVFEDVPKGAEAAKNAGMRACILTTTHDPEDFEDRENILGFAADFNDLKIKQLIQT</sequence>
<dbReference type="Gene3D" id="1.10.150.240">
    <property type="entry name" value="Putative phosphatase, domain 2"/>
    <property type="match status" value="1"/>
</dbReference>
<proteinExistence type="inferred from homology"/>
<comment type="similarity">
    <text evidence="2">Belongs to the HAD-like hydrolase superfamily. CbbY/CbbZ/Gph/YieH family.</text>
</comment>
<dbReference type="PANTHER" id="PTHR46193:SF18">
    <property type="entry name" value="HEXITOL PHOSPHATASE B"/>
    <property type="match status" value="1"/>
</dbReference>
<dbReference type="CDD" id="cd07505">
    <property type="entry name" value="HAD_BPGM-like"/>
    <property type="match status" value="1"/>
</dbReference>
<reference evidence="6 7" key="1">
    <citation type="submission" date="2018-08" db="EMBL/GenBank/DDBJ databases">
        <title>Mucilaginibacter terrae sp. nov., isolated from manganese diggings.</title>
        <authorList>
            <person name="Huang Y."/>
            <person name="Zhou Z."/>
        </authorList>
    </citation>
    <scope>NUCLEOTIDE SEQUENCE [LARGE SCALE GENOMIC DNA]</scope>
    <source>
        <strain evidence="6 7">ZH6</strain>
    </source>
</reference>
<evidence type="ECO:0000256" key="3">
    <source>
        <dbReference type="ARBA" id="ARBA00022723"/>
    </source>
</evidence>
<keyword evidence="3" id="KW-0479">Metal-binding</keyword>
<protein>
    <submittedName>
        <fullName evidence="6">HAD family phosphatase</fullName>
    </submittedName>
</protein>
<name>A0A3E2NWN6_9SPHI</name>
<comment type="cofactor">
    <cofactor evidence="1">
        <name>Mg(2+)</name>
        <dbReference type="ChEBI" id="CHEBI:18420"/>
    </cofactor>
</comment>
<dbReference type="GO" id="GO:0003824">
    <property type="term" value="F:catalytic activity"/>
    <property type="evidence" value="ECO:0007669"/>
    <property type="project" value="UniProtKB-ARBA"/>
</dbReference>
<dbReference type="SFLD" id="SFLDG01135">
    <property type="entry name" value="C1.5.6:_HAD__Beta-PGM__Phospha"/>
    <property type="match status" value="1"/>
</dbReference>
<evidence type="ECO:0000256" key="4">
    <source>
        <dbReference type="ARBA" id="ARBA00022842"/>
    </source>
</evidence>
<dbReference type="Proteomes" id="UP000260823">
    <property type="component" value="Unassembled WGS sequence"/>
</dbReference>
<dbReference type="InterPro" id="IPR023198">
    <property type="entry name" value="PGP-like_dom2"/>
</dbReference>
<dbReference type="RefSeq" id="WP_117382277.1">
    <property type="nucleotide sequence ID" value="NZ_QWDE01000001.1"/>
</dbReference>
<evidence type="ECO:0000313" key="7">
    <source>
        <dbReference type="Proteomes" id="UP000260823"/>
    </source>
</evidence>
<dbReference type="InterPro" id="IPR051600">
    <property type="entry name" value="Beta-PGM-like"/>
</dbReference>
<dbReference type="Gene3D" id="3.40.50.1000">
    <property type="entry name" value="HAD superfamily/HAD-like"/>
    <property type="match status" value="1"/>
</dbReference>
<dbReference type="PANTHER" id="PTHR46193">
    <property type="entry name" value="6-PHOSPHOGLUCONATE PHOSPHATASE"/>
    <property type="match status" value="1"/>
</dbReference>
<keyword evidence="5" id="KW-0119">Carbohydrate metabolism</keyword>
<evidence type="ECO:0000313" key="6">
    <source>
        <dbReference type="EMBL" id="RFZ85377.1"/>
    </source>
</evidence>